<dbReference type="Pfam" id="PF13508">
    <property type="entry name" value="Acetyltransf_7"/>
    <property type="match status" value="1"/>
</dbReference>
<reference evidence="8" key="2">
    <citation type="journal article" date="2019" name="MicrobiologyOpen">
        <title>High-quality draft genome sequence of Gaiella occulta isolated from a 150 meter deep mineral water borehole and comparison with the genome sequences of other deep-branching lineages of the phylum Actinobacteria.</title>
        <authorList>
            <person name="Severino R."/>
            <person name="Froufe H.J.C."/>
            <person name="Barroso C."/>
            <person name="Albuquerque L."/>
            <person name="Lobo-da-Cunha A."/>
            <person name="da Costa M.S."/>
            <person name="Egas C."/>
        </authorList>
    </citation>
    <scope>NUCLEOTIDE SEQUENCE [LARGE SCALE GENOMIC DNA]</scope>
    <source>
        <strain evidence="8">F2-233</strain>
    </source>
</reference>
<dbReference type="AlphaFoldDB" id="A0A7M2YW82"/>
<dbReference type="SUPFAM" id="SSF55729">
    <property type="entry name" value="Acyl-CoA N-acyltransferases (Nat)"/>
    <property type="match status" value="1"/>
</dbReference>
<dbReference type="InterPro" id="IPR016181">
    <property type="entry name" value="Acyl_CoA_acyltransferase"/>
</dbReference>
<proteinExistence type="predicted"/>
<protein>
    <submittedName>
        <fullName evidence="7">GNAT-type Acetyltransferase</fullName>
    </submittedName>
</protein>
<evidence type="ECO:0000256" key="5">
    <source>
        <dbReference type="ARBA" id="ARBA00049880"/>
    </source>
</evidence>
<keyword evidence="3 7" id="KW-0808">Transferase</keyword>
<dbReference type="InterPro" id="IPR000182">
    <property type="entry name" value="GNAT_dom"/>
</dbReference>
<keyword evidence="4" id="KW-0012">Acyltransferase</keyword>
<gene>
    <name evidence="7" type="ORF">Gocc_1978</name>
</gene>
<dbReference type="PANTHER" id="PTHR36449:SF1">
    <property type="entry name" value="ACETYLTRANSFERASE"/>
    <property type="match status" value="1"/>
</dbReference>
<evidence type="ECO:0000256" key="2">
    <source>
        <dbReference type="ARBA" id="ARBA00022649"/>
    </source>
</evidence>
<dbReference type="GO" id="GO:0016747">
    <property type="term" value="F:acyltransferase activity, transferring groups other than amino-acyl groups"/>
    <property type="evidence" value="ECO:0007669"/>
    <property type="project" value="InterPro"/>
</dbReference>
<keyword evidence="1" id="KW-0678">Repressor</keyword>
<evidence type="ECO:0000256" key="4">
    <source>
        <dbReference type="ARBA" id="ARBA00023315"/>
    </source>
</evidence>
<accession>A0A7M2YW82</accession>
<sequence length="180" mass="19528">MAYRRPEPLGKHHRLDQFDCGEQALDKWLRRHARGAHASGSARVFVTTLEDGQTVVGYYALAAAQVAPENAAARALKGQPRARPVAAILLAGLAVDRGHQGAGLGRSLLQDVLLRCLEAAEAIGARVLLVHATHDAAEAWYMQYGFEESPTDPLHLMTLLEDVRASLKRHGVEGRSAEPL</sequence>
<dbReference type="OrthoDB" id="9799147at2"/>
<evidence type="ECO:0000313" key="7">
    <source>
        <dbReference type="EMBL" id="RDI74402.1"/>
    </source>
</evidence>
<keyword evidence="8" id="KW-1185">Reference proteome</keyword>
<dbReference type="Proteomes" id="UP000254134">
    <property type="component" value="Unassembled WGS sequence"/>
</dbReference>
<feature type="domain" description="N-acetyltransferase" evidence="6">
    <location>
        <begin position="50"/>
        <end position="148"/>
    </location>
</feature>
<dbReference type="PANTHER" id="PTHR36449">
    <property type="entry name" value="ACETYLTRANSFERASE-RELATED"/>
    <property type="match status" value="1"/>
</dbReference>
<evidence type="ECO:0000313" key="8">
    <source>
        <dbReference type="Proteomes" id="UP000254134"/>
    </source>
</evidence>
<keyword evidence="2" id="KW-1277">Toxin-antitoxin system</keyword>
<evidence type="ECO:0000256" key="1">
    <source>
        <dbReference type="ARBA" id="ARBA00022491"/>
    </source>
</evidence>
<organism evidence="7 8">
    <name type="scientific">Gaiella occulta</name>
    <dbReference type="NCBI Taxonomy" id="1002870"/>
    <lineage>
        <taxon>Bacteria</taxon>
        <taxon>Bacillati</taxon>
        <taxon>Actinomycetota</taxon>
        <taxon>Thermoleophilia</taxon>
        <taxon>Gaiellales</taxon>
        <taxon>Gaiellaceae</taxon>
        <taxon>Gaiella</taxon>
    </lineage>
</organism>
<evidence type="ECO:0000259" key="6">
    <source>
        <dbReference type="Pfam" id="PF13508"/>
    </source>
</evidence>
<comment type="caution">
    <text evidence="7">The sequence shown here is derived from an EMBL/GenBank/DDBJ whole genome shotgun (WGS) entry which is preliminary data.</text>
</comment>
<comment type="catalytic activity">
    <reaction evidence="5">
        <text>glycyl-tRNA(Gly) + acetyl-CoA = N-acetylglycyl-tRNA(Gly) + CoA + H(+)</text>
        <dbReference type="Rhea" id="RHEA:81867"/>
        <dbReference type="Rhea" id="RHEA-COMP:9683"/>
        <dbReference type="Rhea" id="RHEA-COMP:19766"/>
        <dbReference type="ChEBI" id="CHEBI:15378"/>
        <dbReference type="ChEBI" id="CHEBI:57287"/>
        <dbReference type="ChEBI" id="CHEBI:57288"/>
        <dbReference type="ChEBI" id="CHEBI:78522"/>
        <dbReference type="ChEBI" id="CHEBI:232036"/>
    </reaction>
</comment>
<name>A0A7M2YW82_9ACTN</name>
<dbReference type="Gene3D" id="3.40.630.30">
    <property type="match status" value="1"/>
</dbReference>
<dbReference type="EMBL" id="QQZY01000004">
    <property type="protein sequence ID" value="RDI74402.1"/>
    <property type="molecule type" value="Genomic_DNA"/>
</dbReference>
<dbReference type="RefSeq" id="WP_114796398.1">
    <property type="nucleotide sequence ID" value="NZ_QQZY01000004.1"/>
</dbReference>
<reference evidence="7 8" key="1">
    <citation type="submission" date="2018-07" db="EMBL/GenBank/DDBJ databases">
        <title>High-quality-draft genome sequence of Gaiella occulta.</title>
        <authorList>
            <person name="Severino R."/>
            <person name="Froufe H.J.C."/>
            <person name="Rainey F.A."/>
            <person name="Barroso C."/>
            <person name="Albuquerque L."/>
            <person name="Lobo-Da-Cunha A."/>
            <person name="Da Costa M.S."/>
            <person name="Egas C."/>
        </authorList>
    </citation>
    <scope>NUCLEOTIDE SEQUENCE [LARGE SCALE GENOMIC DNA]</scope>
    <source>
        <strain evidence="7 8">F2-233</strain>
    </source>
</reference>
<evidence type="ECO:0000256" key="3">
    <source>
        <dbReference type="ARBA" id="ARBA00022679"/>
    </source>
</evidence>